<organism evidence="1 2">
    <name type="scientific">Dibothriocephalus latus</name>
    <name type="common">Fish tapeworm</name>
    <name type="synonym">Diphyllobothrium latum</name>
    <dbReference type="NCBI Taxonomy" id="60516"/>
    <lineage>
        <taxon>Eukaryota</taxon>
        <taxon>Metazoa</taxon>
        <taxon>Spiralia</taxon>
        <taxon>Lophotrochozoa</taxon>
        <taxon>Platyhelminthes</taxon>
        <taxon>Cestoda</taxon>
        <taxon>Eucestoda</taxon>
        <taxon>Diphyllobothriidea</taxon>
        <taxon>Diphyllobothriidae</taxon>
        <taxon>Dibothriocephalus</taxon>
    </lineage>
</organism>
<dbReference type="OrthoDB" id="428342at2759"/>
<dbReference type="EMBL" id="UYRU01013607">
    <property type="protein sequence ID" value="VDK49274.1"/>
    <property type="molecule type" value="Genomic_DNA"/>
</dbReference>
<evidence type="ECO:0008006" key="3">
    <source>
        <dbReference type="Google" id="ProtNLM"/>
    </source>
</evidence>
<reference evidence="1 2" key="1">
    <citation type="submission" date="2018-11" db="EMBL/GenBank/DDBJ databases">
        <authorList>
            <consortium name="Pathogen Informatics"/>
        </authorList>
    </citation>
    <scope>NUCLEOTIDE SEQUENCE [LARGE SCALE GENOMIC DNA]</scope>
</reference>
<dbReference type="Proteomes" id="UP000281553">
    <property type="component" value="Unassembled WGS sequence"/>
</dbReference>
<gene>
    <name evidence="1" type="ORF">DILT_LOCUS1712</name>
</gene>
<keyword evidence="2" id="KW-1185">Reference proteome</keyword>
<sequence length="80" mass="9395">SLRLWRRRECRILASCLSIYLSDHDYPSAIDTAELMIEQLRPLNEHQPLYALLGRIYLRVRCFVWGPFAGSPSLLSYARR</sequence>
<evidence type="ECO:0000313" key="2">
    <source>
        <dbReference type="Proteomes" id="UP000281553"/>
    </source>
</evidence>
<feature type="non-terminal residue" evidence="1">
    <location>
        <position position="1"/>
    </location>
</feature>
<name>A0A3P6RYX0_DIBLA</name>
<accession>A0A3P6RYX0</accession>
<protein>
    <recommendedName>
        <fullName evidence="3">Anaphase-promoting complex subunit 5</fullName>
    </recommendedName>
</protein>
<evidence type="ECO:0000313" key="1">
    <source>
        <dbReference type="EMBL" id="VDK49274.1"/>
    </source>
</evidence>
<dbReference type="AlphaFoldDB" id="A0A3P6RYX0"/>
<proteinExistence type="predicted"/>